<proteinExistence type="predicted"/>
<keyword evidence="2" id="KW-1185">Reference proteome</keyword>
<comment type="caution">
    <text evidence="1">The sequence shown here is derived from an EMBL/GenBank/DDBJ whole genome shotgun (WGS) entry which is preliminary data.</text>
</comment>
<sequence length="48" mass="5393">MNAVIDLHFSSWDGFPLVHVDGLQRPDSNFAAARVFRGGHTQSRQPTR</sequence>
<gene>
    <name evidence="1" type="ORF">ATI02_0443</name>
</gene>
<reference evidence="1 2" key="1">
    <citation type="submission" date="2017-11" db="EMBL/GenBank/DDBJ databases">
        <title>Genome sequencing of a diverse group of Pseudomonas species.</title>
        <authorList>
            <person name="Loper J."/>
        </authorList>
    </citation>
    <scope>NUCLEOTIDE SEQUENCE [LARGE SCALE GENOMIC DNA]</scope>
    <source>
        <strain evidence="1 2">LMG 25716</strain>
    </source>
</reference>
<name>A0ABX4PUA4_9PSED</name>
<protein>
    <submittedName>
        <fullName evidence="1">Uncharacterized protein</fullName>
    </submittedName>
</protein>
<evidence type="ECO:0000313" key="2">
    <source>
        <dbReference type="Proteomes" id="UP000232455"/>
    </source>
</evidence>
<dbReference type="EMBL" id="PHHE01000001">
    <property type="protein sequence ID" value="PKA67736.1"/>
    <property type="molecule type" value="Genomic_DNA"/>
</dbReference>
<accession>A0ABX4PUA4</accession>
<evidence type="ECO:0000313" key="1">
    <source>
        <dbReference type="EMBL" id="PKA67736.1"/>
    </source>
</evidence>
<organism evidence="1 2">
    <name type="scientific">Pseudomonas baetica</name>
    <dbReference type="NCBI Taxonomy" id="674054"/>
    <lineage>
        <taxon>Bacteria</taxon>
        <taxon>Pseudomonadati</taxon>
        <taxon>Pseudomonadota</taxon>
        <taxon>Gammaproteobacteria</taxon>
        <taxon>Pseudomonadales</taxon>
        <taxon>Pseudomonadaceae</taxon>
        <taxon>Pseudomonas</taxon>
    </lineage>
</organism>
<dbReference type="Proteomes" id="UP000232455">
    <property type="component" value="Unassembled WGS sequence"/>
</dbReference>